<evidence type="ECO:0000313" key="2">
    <source>
        <dbReference type="Proteomes" id="UP001054252"/>
    </source>
</evidence>
<dbReference type="AlphaFoldDB" id="A0AAV5IU87"/>
<sequence>MICVKNPVRLAMVLLMFGSGSTVHGVSTVHGYCS</sequence>
<gene>
    <name evidence="1" type="ORF">SLEP1_g15143</name>
</gene>
<dbReference type="Proteomes" id="UP001054252">
    <property type="component" value="Unassembled WGS sequence"/>
</dbReference>
<name>A0AAV5IU87_9ROSI</name>
<protein>
    <submittedName>
        <fullName evidence="1">Uncharacterized protein</fullName>
    </submittedName>
</protein>
<organism evidence="1 2">
    <name type="scientific">Rubroshorea leprosula</name>
    <dbReference type="NCBI Taxonomy" id="152421"/>
    <lineage>
        <taxon>Eukaryota</taxon>
        <taxon>Viridiplantae</taxon>
        <taxon>Streptophyta</taxon>
        <taxon>Embryophyta</taxon>
        <taxon>Tracheophyta</taxon>
        <taxon>Spermatophyta</taxon>
        <taxon>Magnoliopsida</taxon>
        <taxon>eudicotyledons</taxon>
        <taxon>Gunneridae</taxon>
        <taxon>Pentapetalae</taxon>
        <taxon>rosids</taxon>
        <taxon>malvids</taxon>
        <taxon>Malvales</taxon>
        <taxon>Dipterocarpaceae</taxon>
        <taxon>Rubroshorea</taxon>
    </lineage>
</organism>
<proteinExistence type="predicted"/>
<dbReference type="EMBL" id="BPVZ01000019">
    <property type="protein sequence ID" value="GKV02748.1"/>
    <property type="molecule type" value="Genomic_DNA"/>
</dbReference>
<comment type="caution">
    <text evidence="1">The sequence shown here is derived from an EMBL/GenBank/DDBJ whole genome shotgun (WGS) entry which is preliminary data.</text>
</comment>
<reference evidence="1 2" key="1">
    <citation type="journal article" date="2021" name="Commun. Biol.">
        <title>The genome of Shorea leprosula (Dipterocarpaceae) highlights the ecological relevance of drought in aseasonal tropical rainforests.</title>
        <authorList>
            <person name="Ng K.K.S."/>
            <person name="Kobayashi M.J."/>
            <person name="Fawcett J.A."/>
            <person name="Hatakeyama M."/>
            <person name="Paape T."/>
            <person name="Ng C.H."/>
            <person name="Ang C.C."/>
            <person name="Tnah L.H."/>
            <person name="Lee C.T."/>
            <person name="Nishiyama T."/>
            <person name="Sese J."/>
            <person name="O'Brien M.J."/>
            <person name="Copetti D."/>
            <person name="Mohd Noor M.I."/>
            <person name="Ong R.C."/>
            <person name="Putra M."/>
            <person name="Sireger I.Z."/>
            <person name="Indrioko S."/>
            <person name="Kosugi Y."/>
            <person name="Izuno A."/>
            <person name="Isagi Y."/>
            <person name="Lee S.L."/>
            <person name="Shimizu K.K."/>
        </authorList>
    </citation>
    <scope>NUCLEOTIDE SEQUENCE [LARGE SCALE GENOMIC DNA]</scope>
    <source>
        <strain evidence="1">214</strain>
    </source>
</reference>
<keyword evidence="2" id="KW-1185">Reference proteome</keyword>
<evidence type="ECO:0000313" key="1">
    <source>
        <dbReference type="EMBL" id="GKV02748.1"/>
    </source>
</evidence>
<accession>A0AAV5IU87</accession>